<dbReference type="PANTHER" id="PTHR14969:SF13">
    <property type="entry name" value="AT30094P"/>
    <property type="match status" value="1"/>
</dbReference>
<keyword evidence="1" id="KW-1133">Transmembrane helix</keyword>
<sequence length="216" mass="24586">MKNTTKRTELPRFHIGVVAIISALFILFLFLANLVKKGDPIKIDTVLRNIFVLEEQSFLFTIFKGIAWFGSTTGIITLLFIMVVLLIWKYRDYKGAIVFVVMVMLTNFLSKALKALFQRERPIIPLDELDYSFPSSGAFISLVAYGLATYLLTRNRTKLKEKYLISIVGVTLIILIGISRVALSAHYPTDVIAGHTLGAIFLILSIYLYRWWLKTN</sequence>
<dbReference type="SMART" id="SM00014">
    <property type="entry name" value="acidPPc"/>
    <property type="match status" value="1"/>
</dbReference>
<protein>
    <submittedName>
        <fullName evidence="3">Phosphatase PAP2 family protein</fullName>
    </submittedName>
</protein>
<comment type="caution">
    <text evidence="3">The sequence shown here is derived from an EMBL/GenBank/DDBJ whole genome shotgun (WGS) entry which is preliminary data.</text>
</comment>
<keyword evidence="1" id="KW-0812">Transmembrane</keyword>
<dbReference type="InterPro" id="IPR036938">
    <property type="entry name" value="PAP2/HPO_sf"/>
</dbReference>
<dbReference type="EMBL" id="JBBAXC010000001">
    <property type="protein sequence ID" value="MEI5905519.1"/>
    <property type="molecule type" value="Genomic_DNA"/>
</dbReference>
<feature type="transmembrane region" description="Helical" evidence="1">
    <location>
        <begin position="133"/>
        <end position="152"/>
    </location>
</feature>
<accession>A0ABU8H8L5</accession>
<evidence type="ECO:0000313" key="3">
    <source>
        <dbReference type="EMBL" id="MEI5905519.1"/>
    </source>
</evidence>
<evidence type="ECO:0000313" key="4">
    <source>
        <dbReference type="Proteomes" id="UP001312865"/>
    </source>
</evidence>
<name>A0ABU8H8L5_9BACI</name>
<dbReference type="PANTHER" id="PTHR14969">
    <property type="entry name" value="SPHINGOSINE-1-PHOSPHATE PHOSPHOHYDROLASE"/>
    <property type="match status" value="1"/>
</dbReference>
<dbReference type="CDD" id="cd03392">
    <property type="entry name" value="PAP2_like_2"/>
    <property type="match status" value="1"/>
</dbReference>
<feature type="transmembrane region" description="Helical" evidence="1">
    <location>
        <begin position="164"/>
        <end position="185"/>
    </location>
</feature>
<feature type="transmembrane region" description="Helical" evidence="1">
    <location>
        <begin position="12"/>
        <end position="32"/>
    </location>
</feature>
<feature type="transmembrane region" description="Helical" evidence="1">
    <location>
        <begin position="191"/>
        <end position="209"/>
    </location>
</feature>
<dbReference type="SUPFAM" id="SSF48317">
    <property type="entry name" value="Acid phosphatase/Vanadium-dependent haloperoxidase"/>
    <property type="match status" value="1"/>
</dbReference>
<dbReference type="Proteomes" id="UP001312865">
    <property type="component" value="Unassembled WGS sequence"/>
</dbReference>
<dbReference type="Pfam" id="PF01569">
    <property type="entry name" value="PAP2"/>
    <property type="match status" value="1"/>
</dbReference>
<proteinExistence type="predicted"/>
<keyword evidence="4" id="KW-1185">Reference proteome</keyword>
<organism evidence="3 4">
    <name type="scientific">Bacillus spongiae</name>
    <dbReference type="NCBI Taxonomy" id="2683610"/>
    <lineage>
        <taxon>Bacteria</taxon>
        <taxon>Bacillati</taxon>
        <taxon>Bacillota</taxon>
        <taxon>Bacilli</taxon>
        <taxon>Bacillales</taxon>
        <taxon>Bacillaceae</taxon>
        <taxon>Bacillus</taxon>
    </lineage>
</organism>
<gene>
    <name evidence="3" type="ORF">WAK64_00375</name>
</gene>
<feature type="domain" description="Phosphatidic acid phosphatase type 2/haloperoxidase" evidence="2">
    <location>
        <begin position="94"/>
        <end position="206"/>
    </location>
</feature>
<dbReference type="RefSeq" id="WP_336584937.1">
    <property type="nucleotide sequence ID" value="NZ_JBBAXC010000001.1"/>
</dbReference>
<evidence type="ECO:0000259" key="2">
    <source>
        <dbReference type="SMART" id="SM00014"/>
    </source>
</evidence>
<feature type="transmembrane region" description="Helical" evidence="1">
    <location>
        <begin position="95"/>
        <end position="113"/>
    </location>
</feature>
<feature type="transmembrane region" description="Helical" evidence="1">
    <location>
        <begin position="66"/>
        <end position="88"/>
    </location>
</feature>
<evidence type="ECO:0000256" key="1">
    <source>
        <dbReference type="SAM" id="Phobius"/>
    </source>
</evidence>
<dbReference type="InterPro" id="IPR000326">
    <property type="entry name" value="PAP2/HPO"/>
</dbReference>
<dbReference type="Gene3D" id="1.20.144.10">
    <property type="entry name" value="Phosphatidic acid phosphatase type 2/haloperoxidase"/>
    <property type="match status" value="2"/>
</dbReference>
<keyword evidence="1" id="KW-0472">Membrane</keyword>
<reference evidence="3 4" key="1">
    <citation type="journal article" date="2018" name="J. Microbiol.">
        <title>Bacillus spongiae sp. nov., isolated from sponge of Jeju Island.</title>
        <authorList>
            <person name="Lee G.E."/>
            <person name="Im W.T."/>
            <person name="Park J.S."/>
        </authorList>
    </citation>
    <scope>NUCLEOTIDE SEQUENCE [LARGE SCALE GENOMIC DNA]</scope>
    <source>
        <strain evidence="3 4">135PIL107-10</strain>
    </source>
</reference>